<dbReference type="Gene3D" id="1.20.1250.20">
    <property type="entry name" value="MFS general substrate transporter like domains"/>
    <property type="match status" value="1"/>
</dbReference>
<evidence type="ECO:0000256" key="4">
    <source>
        <dbReference type="ARBA" id="ARBA00022597"/>
    </source>
</evidence>
<evidence type="ECO:0000256" key="7">
    <source>
        <dbReference type="ARBA" id="ARBA00023136"/>
    </source>
</evidence>
<feature type="transmembrane region" description="Helical" evidence="8">
    <location>
        <begin position="154"/>
        <end position="176"/>
    </location>
</feature>
<comment type="subcellular location">
    <subcellularLocation>
        <location evidence="1">Cell membrane</location>
        <topology evidence="1">Multi-pass membrane protein</topology>
    </subcellularLocation>
</comment>
<dbReference type="STRING" id="121845.A0A1S3D0X1"/>
<keyword evidence="4" id="KW-0762">Sugar transport</keyword>
<dbReference type="InterPro" id="IPR050549">
    <property type="entry name" value="MFS_Trehalose_Transporter"/>
</dbReference>
<sequence>MAWRFKSGTSEYSNSSICEIWIIWFEGCKVRINSMIPPQTYSRIMVSGTYTGRFGSEAHVRYSYSSLTLVFSCTYFPFEISLFLKLVSPLLTLAPVFSLEYSRYLHTVLFLFSFLCVTACIAAFTTGMSFAWSAPVLEELLSKESPIPMSPNEGSWVVAIIEIGNYLSPIPAGMLVNRIGRKWSLLMTGPITTASWIIAMYSRSVLGLYVMRTLQGFSMAAIYVISPMYLGEISETSIRGTIGTLFQISCHLGILYTYVLGSELSYMNYLTYSLIIPIIFTVTFMFMPESPYFYAIKNQEGKAIESLKWLRNKTADQVQSELQIIKQNTSKNVERTNFREFMGRSNMKAFVFMAFLAVFRAFTGVQSIIAYANTIFASSETFLPSDYISILFAIILLVSIFPSTYYIDRAGRRVLFLVSSAGCSLFSFIAGLYYYVTIELQYEIPYTSWVPFLSISLLGVFFNLGFGPLFTPLLSEYFSSNMKAVSCAVINILCTTLGLISYKLFFLMDKHIGMYSNFLFGGVSSLVCTVYLYYFLLETKGKTFNEIQYMFKYGKNEYMASLYSQQPLKNGNIQDNKESVVVSKI</sequence>
<dbReference type="InterPro" id="IPR036259">
    <property type="entry name" value="MFS_trans_sf"/>
</dbReference>
<evidence type="ECO:0000313" key="10">
    <source>
        <dbReference type="Proteomes" id="UP000079169"/>
    </source>
</evidence>
<organism evidence="10 11">
    <name type="scientific">Diaphorina citri</name>
    <name type="common">Asian citrus psyllid</name>
    <dbReference type="NCBI Taxonomy" id="121845"/>
    <lineage>
        <taxon>Eukaryota</taxon>
        <taxon>Metazoa</taxon>
        <taxon>Ecdysozoa</taxon>
        <taxon>Arthropoda</taxon>
        <taxon>Hexapoda</taxon>
        <taxon>Insecta</taxon>
        <taxon>Pterygota</taxon>
        <taxon>Neoptera</taxon>
        <taxon>Paraneoptera</taxon>
        <taxon>Hemiptera</taxon>
        <taxon>Sternorrhyncha</taxon>
        <taxon>Psylloidea</taxon>
        <taxon>Psyllidae</taxon>
        <taxon>Diaphorininae</taxon>
        <taxon>Diaphorina</taxon>
    </lineage>
</organism>
<keyword evidence="2" id="KW-0813">Transport</keyword>
<dbReference type="InterPro" id="IPR020846">
    <property type="entry name" value="MFS_dom"/>
</dbReference>
<feature type="transmembrane region" description="Helical" evidence="8">
    <location>
        <begin position="448"/>
        <end position="470"/>
    </location>
</feature>
<feature type="transmembrane region" description="Helical" evidence="8">
    <location>
        <begin position="109"/>
        <end position="134"/>
    </location>
</feature>
<feature type="transmembrane region" description="Helical" evidence="8">
    <location>
        <begin position="514"/>
        <end position="536"/>
    </location>
</feature>
<feature type="domain" description="Major facilitator superfamily (MFS) profile" evidence="9">
    <location>
        <begin position="111"/>
        <end position="540"/>
    </location>
</feature>
<feature type="transmembrane region" description="Helical" evidence="8">
    <location>
        <begin position="208"/>
        <end position="230"/>
    </location>
</feature>
<keyword evidence="5 8" id="KW-0812">Transmembrane</keyword>
<dbReference type="PaxDb" id="121845-A0A1S3D0X1"/>
<feature type="transmembrane region" description="Helical" evidence="8">
    <location>
        <begin position="482"/>
        <end position="502"/>
    </location>
</feature>
<evidence type="ECO:0000256" key="6">
    <source>
        <dbReference type="ARBA" id="ARBA00022989"/>
    </source>
</evidence>
<dbReference type="PANTHER" id="PTHR48021">
    <property type="match status" value="1"/>
</dbReference>
<keyword evidence="6 8" id="KW-1133">Transmembrane helix</keyword>
<feature type="transmembrane region" description="Helical" evidence="8">
    <location>
        <begin position="266"/>
        <end position="287"/>
    </location>
</feature>
<evidence type="ECO:0000256" key="5">
    <source>
        <dbReference type="ARBA" id="ARBA00022692"/>
    </source>
</evidence>
<dbReference type="GO" id="GO:0022857">
    <property type="term" value="F:transmembrane transporter activity"/>
    <property type="evidence" value="ECO:0007669"/>
    <property type="project" value="InterPro"/>
</dbReference>
<evidence type="ECO:0000259" key="9">
    <source>
        <dbReference type="PROSITE" id="PS50850"/>
    </source>
</evidence>
<reference evidence="11" key="1">
    <citation type="submission" date="2025-08" db="UniProtKB">
        <authorList>
            <consortium name="RefSeq"/>
        </authorList>
    </citation>
    <scope>IDENTIFICATION</scope>
</reference>
<accession>A0A1S3D0X1</accession>
<feature type="transmembrane region" description="Helical" evidence="8">
    <location>
        <begin position="183"/>
        <end position="202"/>
    </location>
</feature>
<feature type="transmembrane region" description="Helical" evidence="8">
    <location>
        <begin position="414"/>
        <end position="436"/>
    </location>
</feature>
<dbReference type="RefSeq" id="XP_008471980.2">
    <property type="nucleotide sequence ID" value="XM_008473758.3"/>
</dbReference>
<dbReference type="FunFam" id="1.20.1250.20:FF:000218">
    <property type="entry name" value="facilitated trehalose transporter Tret1"/>
    <property type="match status" value="1"/>
</dbReference>
<keyword evidence="3" id="KW-1003">Cell membrane</keyword>
<feature type="transmembrane region" description="Helical" evidence="8">
    <location>
        <begin position="349"/>
        <end position="372"/>
    </location>
</feature>
<dbReference type="Proteomes" id="UP000079169">
    <property type="component" value="Unplaced"/>
</dbReference>
<keyword evidence="10" id="KW-1185">Reference proteome</keyword>
<dbReference type="SUPFAM" id="SSF103473">
    <property type="entry name" value="MFS general substrate transporter"/>
    <property type="match status" value="1"/>
</dbReference>
<dbReference type="InterPro" id="IPR005828">
    <property type="entry name" value="MFS_sugar_transport-like"/>
</dbReference>
<evidence type="ECO:0000256" key="8">
    <source>
        <dbReference type="SAM" id="Phobius"/>
    </source>
</evidence>
<evidence type="ECO:0000256" key="1">
    <source>
        <dbReference type="ARBA" id="ARBA00004651"/>
    </source>
</evidence>
<keyword evidence="7 8" id="KW-0472">Membrane</keyword>
<gene>
    <name evidence="11" type="primary">LOC103509168</name>
</gene>
<evidence type="ECO:0000256" key="3">
    <source>
        <dbReference type="ARBA" id="ARBA00022475"/>
    </source>
</evidence>
<dbReference type="PANTHER" id="PTHR48021:SF46">
    <property type="entry name" value="MAJOR FACILITATOR SUPERFAMILY (MFS) PROFILE DOMAIN-CONTAINING PROTEIN"/>
    <property type="match status" value="1"/>
</dbReference>
<feature type="transmembrane region" description="Helical" evidence="8">
    <location>
        <begin position="242"/>
        <end position="260"/>
    </location>
</feature>
<dbReference type="GO" id="GO:0005886">
    <property type="term" value="C:plasma membrane"/>
    <property type="evidence" value="ECO:0007669"/>
    <property type="project" value="UniProtKB-SubCell"/>
</dbReference>
<dbReference type="GeneID" id="103509168"/>
<evidence type="ECO:0000313" key="11">
    <source>
        <dbReference type="RefSeq" id="XP_008471980.2"/>
    </source>
</evidence>
<protein>
    <submittedName>
        <fullName evidence="11">Facilitated trehalose transporter Tret1-like</fullName>
    </submittedName>
</protein>
<evidence type="ECO:0000256" key="2">
    <source>
        <dbReference type="ARBA" id="ARBA00022448"/>
    </source>
</evidence>
<name>A0A1S3D0X1_DIACI</name>
<proteinExistence type="predicted"/>
<dbReference type="PROSITE" id="PS50850">
    <property type="entry name" value="MFS"/>
    <property type="match status" value="1"/>
</dbReference>
<feature type="transmembrane region" description="Helical" evidence="8">
    <location>
        <begin position="387"/>
        <end position="407"/>
    </location>
</feature>
<dbReference type="AlphaFoldDB" id="A0A1S3D0X1"/>
<dbReference type="Pfam" id="PF00083">
    <property type="entry name" value="Sugar_tr"/>
    <property type="match status" value="1"/>
</dbReference>
<dbReference type="KEGG" id="dci:103509168"/>